<reference evidence="3" key="1">
    <citation type="submission" date="2025-08" db="UniProtKB">
        <authorList>
            <consortium name="RefSeq"/>
        </authorList>
    </citation>
    <scope>IDENTIFICATION</scope>
    <source>
        <tissue evidence="3">Whole body</tissue>
    </source>
</reference>
<dbReference type="GeneID" id="113392092"/>
<dbReference type="Proteomes" id="UP001652626">
    <property type="component" value="Chromosome 27"/>
</dbReference>
<keyword evidence="2" id="KW-1185">Reference proteome</keyword>
<accession>A0A8B8HH40</accession>
<evidence type="ECO:0000313" key="2">
    <source>
        <dbReference type="Proteomes" id="UP001652626"/>
    </source>
</evidence>
<evidence type="ECO:0000313" key="3">
    <source>
        <dbReference type="RefSeq" id="XP_026484154.2"/>
    </source>
</evidence>
<keyword evidence="1" id="KW-0812">Transmembrane</keyword>
<protein>
    <submittedName>
        <fullName evidence="3">Uncharacterized protein LOC113392092</fullName>
    </submittedName>
</protein>
<evidence type="ECO:0000256" key="1">
    <source>
        <dbReference type="SAM" id="Phobius"/>
    </source>
</evidence>
<name>A0A8B8HH40_VANTA</name>
<proteinExistence type="predicted"/>
<organism evidence="2 3">
    <name type="scientific">Vanessa tameamea</name>
    <name type="common">Kamehameha butterfly</name>
    <dbReference type="NCBI Taxonomy" id="334116"/>
    <lineage>
        <taxon>Eukaryota</taxon>
        <taxon>Metazoa</taxon>
        <taxon>Ecdysozoa</taxon>
        <taxon>Arthropoda</taxon>
        <taxon>Hexapoda</taxon>
        <taxon>Insecta</taxon>
        <taxon>Pterygota</taxon>
        <taxon>Neoptera</taxon>
        <taxon>Endopterygota</taxon>
        <taxon>Lepidoptera</taxon>
        <taxon>Glossata</taxon>
        <taxon>Ditrysia</taxon>
        <taxon>Papilionoidea</taxon>
        <taxon>Nymphalidae</taxon>
        <taxon>Nymphalinae</taxon>
        <taxon>Vanessa</taxon>
    </lineage>
</organism>
<feature type="transmembrane region" description="Helical" evidence="1">
    <location>
        <begin position="217"/>
        <end position="241"/>
    </location>
</feature>
<dbReference type="OrthoDB" id="7437628at2759"/>
<keyword evidence="1" id="KW-0472">Membrane</keyword>
<keyword evidence="1" id="KW-1133">Transmembrane helix</keyword>
<dbReference type="RefSeq" id="XP_026484154.2">
    <property type="nucleotide sequence ID" value="XM_026628369.2"/>
</dbReference>
<dbReference type="OMA" id="GMSDTIT"/>
<feature type="transmembrane region" description="Helical" evidence="1">
    <location>
        <begin position="6"/>
        <end position="26"/>
    </location>
</feature>
<sequence length="380" mass="43258">MVVLFKYIVILSIPSVVFTNGLLLLYRPKDITHECAFSKYLRFDISFGMGMSDTITMLFRTLNDIDYECLVEIVASSPEYLLVVVRYPTTVISNCEVNRDALTILKRWRCTRLCDLLDREVYSPYFVFTVKQRLRFLFKSNSSINLDLNANFYQVTITSARMAPKRGCHKRNETVCTVDQINYCFTTGVVCDGIKNCGVDDWFDERKARCTLPVEKLGYAPVIAVVVVLLCASVAGSHALLRCLPSHAQSFFIFNANEDNRLCIDPILVPRGHAPDIEPFKRSSLIPVFGSLSSDGDTFKEEAEVIEPENIMKASEETVNNEKMVQELDETSEYLPYKPESTRKSTMKSMSEKLQDKFKIVARYATLARSSREPERVLQA</sequence>
<gene>
    <name evidence="3" type="primary">LOC113392092</name>
</gene>
<dbReference type="AlphaFoldDB" id="A0A8B8HH40"/>